<comment type="caution">
    <text evidence="2">The sequence shown here is derived from an EMBL/GenBank/DDBJ whole genome shotgun (WGS) entry which is preliminary data.</text>
</comment>
<dbReference type="Proteomes" id="UP000605148">
    <property type="component" value="Unassembled WGS sequence"/>
</dbReference>
<reference evidence="2" key="2">
    <citation type="submission" date="2020-09" db="EMBL/GenBank/DDBJ databases">
        <authorList>
            <person name="Sun Q."/>
            <person name="Zhou Y."/>
        </authorList>
    </citation>
    <scope>NUCLEOTIDE SEQUENCE</scope>
    <source>
        <strain evidence="2">CGMCC 1.12426</strain>
    </source>
</reference>
<feature type="domain" description="Surface antigen" evidence="1">
    <location>
        <begin position="28"/>
        <end position="121"/>
    </location>
</feature>
<organism evidence="2 3">
    <name type="scientific">Roseibium aquae</name>
    <dbReference type="NCBI Taxonomy" id="1323746"/>
    <lineage>
        <taxon>Bacteria</taxon>
        <taxon>Pseudomonadati</taxon>
        <taxon>Pseudomonadota</taxon>
        <taxon>Alphaproteobacteria</taxon>
        <taxon>Hyphomicrobiales</taxon>
        <taxon>Stappiaceae</taxon>
        <taxon>Roseibium</taxon>
    </lineage>
</organism>
<accession>A0A916TLK3</accession>
<name>A0A916TLK3_9HYPH</name>
<sequence>MIAGIAAGCSQVTVPLGSTDVETPMLLTGAISSGTDIAYADIGQDDRAFIAEAIGSALSSDLDLAGVRVPWSNPDSGNSGTLTDLDTDALAQTGCLGFSTTANTIAGVQIYSGTACRDARNAVLITGLSAGPA</sequence>
<evidence type="ECO:0000313" key="3">
    <source>
        <dbReference type="Proteomes" id="UP000605148"/>
    </source>
</evidence>
<dbReference type="InterPro" id="IPR032635">
    <property type="entry name" value="Anti_2"/>
</dbReference>
<proteinExistence type="predicted"/>
<keyword evidence="3" id="KW-1185">Reference proteome</keyword>
<dbReference type="Pfam" id="PF16998">
    <property type="entry name" value="17kDa_Anti_2"/>
    <property type="match status" value="1"/>
</dbReference>
<gene>
    <name evidence="2" type="ORF">GCM10011316_24300</name>
</gene>
<reference evidence="2" key="1">
    <citation type="journal article" date="2014" name="Int. J. Syst. Evol. Microbiol.">
        <title>Complete genome sequence of Corynebacterium casei LMG S-19264T (=DSM 44701T), isolated from a smear-ripened cheese.</title>
        <authorList>
            <consortium name="US DOE Joint Genome Institute (JGI-PGF)"/>
            <person name="Walter F."/>
            <person name="Albersmeier A."/>
            <person name="Kalinowski J."/>
            <person name="Ruckert C."/>
        </authorList>
    </citation>
    <scope>NUCLEOTIDE SEQUENCE</scope>
    <source>
        <strain evidence="2">CGMCC 1.12426</strain>
    </source>
</reference>
<evidence type="ECO:0000259" key="1">
    <source>
        <dbReference type="Pfam" id="PF16998"/>
    </source>
</evidence>
<protein>
    <recommendedName>
        <fullName evidence="1">Surface antigen domain-containing protein</fullName>
    </recommendedName>
</protein>
<dbReference type="AlphaFoldDB" id="A0A916TLK3"/>
<evidence type="ECO:0000313" key="2">
    <source>
        <dbReference type="EMBL" id="GGB51422.1"/>
    </source>
</evidence>
<dbReference type="EMBL" id="BMFA01000007">
    <property type="protein sequence ID" value="GGB51422.1"/>
    <property type="molecule type" value="Genomic_DNA"/>
</dbReference>